<evidence type="ECO:0000256" key="4">
    <source>
        <dbReference type="ARBA" id="ARBA00022475"/>
    </source>
</evidence>
<dbReference type="Gene3D" id="3.30.565.10">
    <property type="entry name" value="Histidine kinase-like ATPase, C-terminal domain"/>
    <property type="match status" value="1"/>
</dbReference>
<name>A0A9D1WFP8_9FIRM</name>
<feature type="domain" description="HAMP" evidence="17">
    <location>
        <begin position="202"/>
        <end position="254"/>
    </location>
</feature>
<dbReference type="GO" id="GO:0000155">
    <property type="term" value="F:phosphorelay sensor kinase activity"/>
    <property type="evidence" value="ECO:0007669"/>
    <property type="project" value="InterPro"/>
</dbReference>
<evidence type="ECO:0000256" key="8">
    <source>
        <dbReference type="ARBA" id="ARBA00022741"/>
    </source>
</evidence>
<dbReference type="Gene3D" id="1.10.287.130">
    <property type="match status" value="1"/>
</dbReference>
<keyword evidence="6" id="KW-0808">Transferase</keyword>
<feature type="transmembrane region" description="Helical" evidence="15">
    <location>
        <begin position="178"/>
        <end position="201"/>
    </location>
</feature>
<dbReference type="SMART" id="SM00388">
    <property type="entry name" value="HisKA"/>
    <property type="match status" value="1"/>
</dbReference>
<keyword evidence="5" id="KW-0597">Phosphoprotein</keyword>
<proteinExistence type="predicted"/>
<dbReference type="Pfam" id="PF02518">
    <property type="entry name" value="HATPase_c"/>
    <property type="match status" value="1"/>
</dbReference>
<dbReference type="SMART" id="SM00387">
    <property type="entry name" value="HATPase_c"/>
    <property type="match status" value="1"/>
</dbReference>
<dbReference type="PROSITE" id="PS50109">
    <property type="entry name" value="HIS_KIN"/>
    <property type="match status" value="1"/>
</dbReference>
<sequence>MKLSTKITVGAAVFLLLFSQIFSIWSLDRQRENLMEITEEYEDAAFWKNFRSYSILLYENHGALQSESAGRTAAVAAFRECFDSSHALYLEGEEEALYNQTPYTFSVQETLDWLDDHSGENQGNPDSPVTSRGNYRMYREIGGRQLLILAQTGEMGTETFWVFHYADITGLNQKIEQLFLQGLGMALGLAVLMAVFLSLVIRRLLRHFRRLKAVSEKIAGGDYSQRTEIHTRDEVGEVAAGFDQMAEQVQRHIEELDAVNEKQKLLLGSLAHEMKTPMMSILGYAQSLQRLTLTKEQQEKALGYIESEGRRLSALSAKMMELTGLYQADGKMEWKEIDAGEFLENGRGLVREQLKEKQVSLAIEMESPGLLWKGDPDLLSSVLRNLIDNACRVSEAGQKILVRGRKDGFSVEDFGCGIPEEEIKRVTEAFYMVDKARTRKAGGAGLGLAICQEIARAHGGHLEIASTVGQGTTVSFLWNSDGKEPPDEYYGAEEPSKSGQVAQRVPE</sequence>
<dbReference type="Proteomes" id="UP000886817">
    <property type="component" value="Unassembled WGS sequence"/>
</dbReference>
<evidence type="ECO:0000256" key="12">
    <source>
        <dbReference type="ARBA" id="ARBA00023012"/>
    </source>
</evidence>
<dbReference type="Pfam" id="PF00512">
    <property type="entry name" value="HisKA"/>
    <property type="match status" value="1"/>
</dbReference>
<feature type="region of interest" description="Disordered" evidence="14">
    <location>
        <begin position="482"/>
        <end position="507"/>
    </location>
</feature>
<gene>
    <name evidence="18" type="ORF">IAA45_01605</name>
</gene>
<evidence type="ECO:0000256" key="11">
    <source>
        <dbReference type="ARBA" id="ARBA00022989"/>
    </source>
</evidence>
<evidence type="ECO:0000259" key="16">
    <source>
        <dbReference type="PROSITE" id="PS50109"/>
    </source>
</evidence>
<dbReference type="SUPFAM" id="SSF158472">
    <property type="entry name" value="HAMP domain-like"/>
    <property type="match status" value="1"/>
</dbReference>
<dbReference type="GO" id="GO:0005524">
    <property type="term" value="F:ATP binding"/>
    <property type="evidence" value="ECO:0007669"/>
    <property type="project" value="UniProtKB-KW"/>
</dbReference>
<dbReference type="InterPro" id="IPR005467">
    <property type="entry name" value="His_kinase_dom"/>
</dbReference>
<evidence type="ECO:0000256" key="10">
    <source>
        <dbReference type="ARBA" id="ARBA00022840"/>
    </source>
</evidence>
<keyword evidence="9 18" id="KW-0418">Kinase</keyword>
<keyword evidence="10" id="KW-0067">ATP-binding</keyword>
<dbReference type="AlphaFoldDB" id="A0A9D1WFP8"/>
<dbReference type="GO" id="GO:0005886">
    <property type="term" value="C:plasma membrane"/>
    <property type="evidence" value="ECO:0007669"/>
    <property type="project" value="UniProtKB-SubCell"/>
</dbReference>
<dbReference type="SMART" id="SM00304">
    <property type="entry name" value="HAMP"/>
    <property type="match status" value="1"/>
</dbReference>
<evidence type="ECO:0000256" key="7">
    <source>
        <dbReference type="ARBA" id="ARBA00022692"/>
    </source>
</evidence>
<keyword evidence="13 15" id="KW-0472">Membrane</keyword>
<dbReference type="InterPro" id="IPR003594">
    <property type="entry name" value="HATPase_dom"/>
</dbReference>
<keyword evidence="8" id="KW-0547">Nucleotide-binding</keyword>
<dbReference type="InterPro" id="IPR036890">
    <property type="entry name" value="HATPase_C_sf"/>
</dbReference>
<dbReference type="CDD" id="cd00075">
    <property type="entry name" value="HATPase"/>
    <property type="match status" value="1"/>
</dbReference>
<protein>
    <recommendedName>
        <fullName evidence="3">histidine kinase</fullName>
        <ecNumber evidence="3">2.7.13.3</ecNumber>
    </recommendedName>
</protein>
<dbReference type="PRINTS" id="PR00344">
    <property type="entry name" value="BCTRLSENSOR"/>
</dbReference>
<dbReference type="InterPro" id="IPR036097">
    <property type="entry name" value="HisK_dim/P_sf"/>
</dbReference>
<evidence type="ECO:0000256" key="13">
    <source>
        <dbReference type="ARBA" id="ARBA00023136"/>
    </source>
</evidence>
<keyword evidence="11 15" id="KW-1133">Transmembrane helix</keyword>
<dbReference type="Gene3D" id="6.10.340.10">
    <property type="match status" value="1"/>
</dbReference>
<evidence type="ECO:0000256" key="1">
    <source>
        <dbReference type="ARBA" id="ARBA00000085"/>
    </source>
</evidence>
<dbReference type="CDD" id="cd00082">
    <property type="entry name" value="HisKA"/>
    <property type="match status" value="1"/>
</dbReference>
<dbReference type="Pfam" id="PF00672">
    <property type="entry name" value="HAMP"/>
    <property type="match status" value="1"/>
</dbReference>
<evidence type="ECO:0000256" key="14">
    <source>
        <dbReference type="SAM" id="MobiDB-lite"/>
    </source>
</evidence>
<dbReference type="InterPro" id="IPR003661">
    <property type="entry name" value="HisK_dim/P_dom"/>
</dbReference>
<evidence type="ECO:0000313" key="19">
    <source>
        <dbReference type="Proteomes" id="UP000886817"/>
    </source>
</evidence>
<dbReference type="InterPro" id="IPR004358">
    <property type="entry name" value="Sig_transdc_His_kin-like_C"/>
</dbReference>
<dbReference type="PANTHER" id="PTHR45528">
    <property type="entry name" value="SENSOR HISTIDINE KINASE CPXA"/>
    <property type="match status" value="1"/>
</dbReference>
<accession>A0A9D1WFP8</accession>
<feature type="domain" description="Histidine kinase" evidence="16">
    <location>
        <begin position="269"/>
        <end position="476"/>
    </location>
</feature>
<dbReference type="PANTHER" id="PTHR45528:SF1">
    <property type="entry name" value="SENSOR HISTIDINE KINASE CPXA"/>
    <property type="match status" value="1"/>
</dbReference>
<organism evidence="18 19">
    <name type="scientific">Candidatus Blautia gallistercoris</name>
    <dbReference type="NCBI Taxonomy" id="2838490"/>
    <lineage>
        <taxon>Bacteria</taxon>
        <taxon>Bacillati</taxon>
        <taxon>Bacillota</taxon>
        <taxon>Clostridia</taxon>
        <taxon>Lachnospirales</taxon>
        <taxon>Lachnospiraceae</taxon>
        <taxon>Blautia</taxon>
    </lineage>
</organism>
<keyword evidence="4" id="KW-1003">Cell membrane</keyword>
<dbReference type="EMBL" id="DXEX01000042">
    <property type="protein sequence ID" value="HIX58400.1"/>
    <property type="molecule type" value="Genomic_DNA"/>
</dbReference>
<evidence type="ECO:0000256" key="2">
    <source>
        <dbReference type="ARBA" id="ARBA00004651"/>
    </source>
</evidence>
<reference evidence="18" key="1">
    <citation type="journal article" date="2021" name="PeerJ">
        <title>Extensive microbial diversity within the chicken gut microbiome revealed by metagenomics and culture.</title>
        <authorList>
            <person name="Gilroy R."/>
            <person name="Ravi A."/>
            <person name="Getino M."/>
            <person name="Pursley I."/>
            <person name="Horton D.L."/>
            <person name="Alikhan N.F."/>
            <person name="Baker D."/>
            <person name="Gharbi K."/>
            <person name="Hall N."/>
            <person name="Watson M."/>
            <person name="Adriaenssens E.M."/>
            <person name="Foster-Nyarko E."/>
            <person name="Jarju S."/>
            <person name="Secka A."/>
            <person name="Antonio M."/>
            <person name="Oren A."/>
            <person name="Chaudhuri R.R."/>
            <person name="La Ragione R."/>
            <person name="Hildebrand F."/>
            <person name="Pallen M.J."/>
        </authorList>
    </citation>
    <scope>NUCLEOTIDE SEQUENCE</scope>
    <source>
        <strain evidence="18">ChiSjej1B19-8411</strain>
    </source>
</reference>
<comment type="caution">
    <text evidence="18">The sequence shown here is derived from an EMBL/GenBank/DDBJ whole genome shotgun (WGS) entry which is preliminary data.</text>
</comment>
<evidence type="ECO:0000256" key="6">
    <source>
        <dbReference type="ARBA" id="ARBA00022679"/>
    </source>
</evidence>
<evidence type="ECO:0000256" key="3">
    <source>
        <dbReference type="ARBA" id="ARBA00012438"/>
    </source>
</evidence>
<evidence type="ECO:0000256" key="5">
    <source>
        <dbReference type="ARBA" id="ARBA00022553"/>
    </source>
</evidence>
<dbReference type="PROSITE" id="PS50885">
    <property type="entry name" value="HAMP"/>
    <property type="match status" value="1"/>
</dbReference>
<comment type="catalytic activity">
    <reaction evidence="1">
        <text>ATP + protein L-histidine = ADP + protein N-phospho-L-histidine.</text>
        <dbReference type="EC" id="2.7.13.3"/>
    </reaction>
</comment>
<dbReference type="EC" id="2.7.13.3" evidence="3"/>
<evidence type="ECO:0000256" key="15">
    <source>
        <dbReference type="SAM" id="Phobius"/>
    </source>
</evidence>
<comment type="subcellular location">
    <subcellularLocation>
        <location evidence="2">Cell membrane</location>
        <topology evidence="2">Multi-pass membrane protein</topology>
    </subcellularLocation>
</comment>
<dbReference type="SUPFAM" id="SSF55874">
    <property type="entry name" value="ATPase domain of HSP90 chaperone/DNA topoisomerase II/histidine kinase"/>
    <property type="match status" value="1"/>
</dbReference>
<keyword evidence="7 15" id="KW-0812">Transmembrane</keyword>
<evidence type="ECO:0000313" key="18">
    <source>
        <dbReference type="EMBL" id="HIX58400.1"/>
    </source>
</evidence>
<dbReference type="CDD" id="cd06225">
    <property type="entry name" value="HAMP"/>
    <property type="match status" value="1"/>
</dbReference>
<reference evidence="18" key="2">
    <citation type="submission" date="2021-04" db="EMBL/GenBank/DDBJ databases">
        <authorList>
            <person name="Gilroy R."/>
        </authorList>
    </citation>
    <scope>NUCLEOTIDE SEQUENCE</scope>
    <source>
        <strain evidence="18">ChiSjej1B19-8411</strain>
    </source>
</reference>
<evidence type="ECO:0000259" key="17">
    <source>
        <dbReference type="PROSITE" id="PS50885"/>
    </source>
</evidence>
<dbReference type="InterPro" id="IPR003660">
    <property type="entry name" value="HAMP_dom"/>
</dbReference>
<dbReference type="InterPro" id="IPR050398">
    <property type="entry name" value="HssS/ArlS-like"/>
</dbReference>
<dbReference type="SUPFAM" id="SSF47384">
    <property type="entry name" value="Homodimeric domain of signal transducing histidine kinase"/>
    <property type="match status" value="1"/>
</dbReference>
<evidence type="ECO:0000256" key="9">
    <source>
        <dbReference type="ARBA" id="ARBA00022777"/>
    </source>
</evidence>
<keyword evidence="12" id="KW-0902">Two-component regulatory system</keyword>